<dbReference type="InterPro" id="IPR039426">
    <property type="entry name" value="TonB-dep_rcpt-like"/>
</dbReference>
<accession>A0A1H8S542</accession>
<dbReference type="GO" id="GO:0009279">
    <property type="term" value="C:cell outer membrane"/>
    <property type="evidence" value="ECO:0007669"/>
    <property type="project" value="UniProtKB-SubCell"/>
</dbReference>
<dbReference type="AlphaFoldDB" id="A0A1H8S542"/>
<proteinExistence type="inferred from homology"/>
<sequence>MDHYRRGLPLLAFAVASAVLPLTARADQGARLEPVVVTSPRLERDLHDTPAAVGVVDVEEIQQGRQQLQLDESVNRVPGVFFQNRYNFAQNLRLSIRGFGARAPFGVRGIRILVDGIPETLPDGQSQVDAIDLQSAERVEVIRGPSSALYGNAAGGVVDIRTMDGPAEPYAELLGTMGSYGFQRYGVMGGGERGPWNAHISAWDMQYDGYREQSRTEKRLVNAKARYDFDADRSVTTVFTALDQPVGQDPAGLSRDAAREDPRQARDSARNLDAGQEVEQQRIGVIYRDGESMQGEWTARAFYTNRDFRQQLPTTFIPSLIAFDRDYYGAGADYTDRYTILGRPATYTAGTEIAHQRDDRQRDEVDQSGNPTNRTQDSIETATSAGVYGQTDIALPAGMDLTLGARYDRVRFRVRDRQEGGAASGTRNFDEFSAVAGLGYQLTADHRLYANVANSFETPTFTEFYDATSPEEGFDPGLDSQRATNVEIGLKGFLGARAQYDVAVFRVDTRDEIVVTGSEDNANEFGNAGRTRREGLEAAIEFFFTPHLSLSGAYTASRFRYRDFEDDGEQFDGNRLPGLPDHQLFGELAWRDPGGVYAIVDALIVDSVYADSGNQDRVSGYGVVNARVGTRQTTRTVELETFVGVNNLTNKDYFSNIRINDNGRNYFEPAPERNVFAGVRARF</sequence>
<keyword evidence="2 9" id="KW-0813">Transport</keyword>
<dbReference type="GO" id="GO:0015344">
    <property type="term" value="F:siderophore uptake transmembrane transporter activity"/>
    <property type="evidence" value="ECO:0007669"/>
    <property type="project" value="TreeGrafter"/>
</dbReference>
<dbReference type="InterPro" id="IPR036942">
    <property type="entry name" value="Beta-barrel_TonB_sf"/>
</dbReference>
<dbReference type="SUPFAM" id="SSF56935">
    <property type="entry name" value="Porins"/>
    <property type="match status" value="1"/>
</dbReference>
<evidence type="ECO:0000256" key="11">
    <source>
        <dbReference type="RuleBase" id="RU003357"/>
    </source>
</evidence>
<dbReference type="RefSeq" id="WP_091641493.1">
    <property type="nucleotide sequence ID" value="NZ_FOEG01000002.1"/>
</dbReference>
<feature type="compositionally biased region" description="Basic and acidic residues" evidence="12">
    <location>
        <begin position="256"/>
        <end position="270"/>
    </location>
</feature>
<feature type="chain" id="PRO_5011680410" evidence="13">
    <location>
        <begin position="27"/>
        <end position="683"/>
    </location>
</feature>
<dbReference type="OrthoDB" id="9760620at2"/>
<dbReference type="PANTHER" id="PTHR30069">
    <property type="entry name" value="TONB-DEPENDENT OUTER MEMBRANE RECEPTOR"/>
    <property type="match status" value="1"/>
</dbReference>
<evidence type="ECO:0000256" key="12">
    <source>
        <dbReference type="SAM" id="MobiDB-lite"/>
    </source>
</evidence>
<evidence type="ECO:0000259" key="15">
    <source>
        <dbReference type="Pfam" id="PF07715"/>
    </source>
</evidence>
<evidence type="ECO:0000259" key="14">
    <source>
        <dbReference type="Pfam" id="PF00593"/>
    </source>
</evidence>
<evidence type="ECO:0000256" key="2">
    <source>
        <dbReference type="ARBA" id="ARBA00022448"/>
    </source>
</evidence>
<dbReference type="PROSITE" id="PS52016">
    <property type="entry name" value="TONB_DEPENDENT_REC_3"/>
    <property type="match status" value="1"/>
</dbReference>
<evidence type="ECO:0000256" key="1">
    <source>
        <dbReference type="ARBA" id="ARBA00004571"/>
    </source>
</evidence>
<evidence type="ECO:0000256" key="5">
    <source>
        <dbReference type="ARBA" id="ARBA00022729"/>
    </source>
</evidence>
<comment type="subcellular location">
    <subcellularLocation>
        <location evidence="1 9">Cell outer membrane</location>
        <topology evidence="1 9">Multi-pass membrane protein</topology>
    </subcellularLocation>
</comment>
<feature type="region of interest" description="Disordered" evidence="12">
    <location>
        <begin position="351"/>
        <end position="382"/>
    </location>
</feature>
<feature type="compositionally biased region" description="Polar residues" evidence="12">
    <location>
        <begin position="368"/>
        <end position="382"/>
    </location>
</feature>
<feature type="signal peptide" evidence="13">
    <location>
        <begin position="1"/>
        <end position="26"/>
    </location>
</feature>
<gene>
    <name evidence="16" type="ORF">SAMN04488052_102530</name>
</gene>
<keyword evidence="4 9" id="KW-0812">Transmembrane</keyword>
<dbReference type="Pfam" id="PF00593">
    <property type="entry name" value="TonB_dep_Rec_b-barrel"/>
    <property type="match status" value="1"/>
</dbReference>
<dbReference type="Proteomes" id="UP000199657">
    <property type="component" value="Unassembled WGS sequence"/>
</dbReference>
<dbReference type="GO" id="GO:0044718">
    <property type="term" value="P:siderophore transmembrane transport"/>
    <property type="evidence" value="ECO:0007669"/>
    <property type="project" value="TreeGrafter"/>
</dbReference>
<name>A0A1H8S542_9GAMM</name>
<evidence type="ECO:0000313" key="17">
    <source>
        <dbReference type="Proteomes" id="UP000199657"/>
    </source>
</evidence>
<evidence type="ECO:0000256" key="13">
    <source>
        <dbReference type="SAM" id="SignalP"/>
    </source>
</evidence>
<organism evidence="16 17">
    <name type="scientific">Aquisalimonas asiatica</name>
    <dbReference type="NCBI Taxonomy" id="406100"/>
    <lineage>
        <taxon>Bacteria</taxon>
        <taxon>Pseudomonadati</taxon>
        <taxon>Pseudomonadota</taxon>
        <taxon>Gammaproteobacteria</taxon>
        <taxon>Chromatiales</taxon>
        <taxon>Ectothiorhodospiraceae</taxon>
        <taxon>Aquisalimonas</taxon>
    </lineage>
</organism>
<dbReference type="InterPro" id="IPR037066">
    <property type="entry name" value="Plug_dom_sf"/>
</dbReference>
<dbReference type="STRING" id="406100.SAMN04488052_102530"/>
<reference evidence="16 17" key="1">
    <citation type="submission" date="2016-10" db="EMBL/GenBank/DDBJ databases">
        <authorList>
            <person name="de Groot N.N."/>
        </authorList>
    </citation>
    <scope>NUCLEOTIDE SEQUENCE [LARGE SCALE GENOMIC DNA]</scope>
    <source>
        <strain evidence="16 17">CGMCC 1.6291</strain>
    </source>
</reference>
<comment type="similarity">
    <text evidence="9 11">Belongs to the TonB-dependent receptor family.</text>
</comment>
<dbReference type="InterPro" id="IPR000531">
    <property type="entry name" value="Beta-barrel_TonB"/>
</dbReference>
<dbReference type="EMBL" id="FOEG01000002">
    <property type="protein sequence ID" value="SEO74139.1"/>
    <property type="molecule type" value="Genomic_DNA"/>
</dbReference>
<dbReference type="PROSITE" id="PS01156">
    <property type="entry name" value="TONB_DEPENDENT_REC_2"/>
    <property type="match status" value="1"/>
</dbReference>
<protein>
    <submittedName>
        <fullName evidence="16">Iron complex outermembrane recepter protein</fullName>
    </submittedName>
</protein>
<feature type="region of interest" description="Disordered" evidence="12">
    <location>
        <begin position="246"/>
        <end position="277"/>
    </location>
</feature>
<evidence type="ECO:0000256" key="7">
    <source>
        <dbReference type="ARBA" id="ARBA00023136"/>
    </source>
</evidence>
<keyword evidence="3 9" id="KW-1134">Transmembrane beta strand</keyword>
<evidence type="ECO:0000313" key="16">
    <source>
        <dbReference type="EMBL" id="SEO74139.1"/>
    </source>
</evidence>
<keyword evidence="7 9" id="KW-0472">Membrane</keyword>
<evidence type="ECO:0000256" key="3">
    <source>
        <dbReference type="ARBA" id="ARBA00022452"/>
    </source>
</evidence>
<evidence type="ECO:0000256" key="4">
    <source>
        <dbReference type="ARBA" id="ARBA00022692"/>
    </source>
</evidence>
<dbReference type="Gene3D" id="2.40.170.20">
    <property type="entry name" value="TonB-dependent receptor, beta-barrel domain"/>
    <property type="match status" value="1"/>
</dbReference>
<dbReference type="Pfam" id="PF07715">
    <property type="entry name" value="Plug"/>
    <property type="match status" value="1"/>
</dbReference>
<dbReference type="PANTHER" id="PTHR30069:SF28">
    <property type="entry name" value="TONB-DEPENDENT RECEPTOR YNCD-RELATED"/>
    <property type="match status" value="1"/>
</dbReference>
<dbReference type="Gene3D" id="2.170.130.10">
    <property type="entry name" value="TonB-dependent receptor, plug domain"/>
    <property type="match status" value="1"/>
</dbReference>
<dbReference type="InterPro" id="IPR010917">
    <property type="entry name" value="TonB_rcpt_CS"/>
</dbReference>
<evidence type="ECO:0000256" key="8">
    <source>
        <dbReference type="ARBA" id="ARBA00023237"/>
    </source>
</evidence>
<dbReference type="InterPro" id="IPR012910">
    <property type="entry name" value="Plug_dom"/>
</dbReference>
<keyword evidence="5 13" id="KW-0732">Signal</keyword>
<feature type="short sequence motif" description="TonB C-terminal box" evidence="10">
    <location>
        <begin position="666"/>
        <end position="683"/>
    </location>
</feature>
<evidence type="ECO:0000256" key="6">
    <source>
        <dbReference type="ARBA" id="ARBA00023077"/>
    </source>
</evidence>
<feature type="domain" description="TonB-dependent receptor-like beta-barrel" evidence="14">
    <location>
        <begin position="230"/>
        <end position="648"/>
    </location>
</feature>
<dbReference type="CDD" id="cd01347">
    <property type="entry name" value="ligand_gated_channel"/>
    <property type="match status" value="1"/>
</dbReference>
<feature type="domain" description="TonB-dependent receptor plug" evidence="15">
    <location>
        <begin position="46"/>
        <end position="157"/>
    </location>
</feature>
<evidence type="ECO:0000256" key="9">
    <source>
        <dbReference type="PROSITE-ProRule" id="PRU01360"/>
    </source>
</evidence>
<keyword evidence="8 9" id="KW-0998">Cell outer membrane</keyword>
<keyword evidence="6 11" id="KW-0798">TonB box</keyword>
<evidence type="ECO:0000256" key="10">
    <source>
        <dbReference type="PROSITE-ProRule" id="PRU10144"/>
    </source>
</evidence>
<keyword evidence="17" id="KW-1185">Reference proteome</keyword>
<feature type="compositionally biased region" description="Basic and acidic residues" evidence="12">
    <location>
        <begin position="354"/>
        <end position="365"/>
    </location>
</feature>